<sequence>MSSRLRRLLLPAVMAWLLAGPGTGPARGAAETLSGRVEILERGQPTADASQAVVTYTPAGGAGAPPSAAAVEMLTHNRRFQPRVVVVPVGGEVRFPNQDPIRHNVFSVSPGNRFDLGLVGPGPGKAMRFTRPGLVRVFCNVHREMAAFVVVLETPFAVITGADGRFELRGLPAGRGTLRVWHPRAEAWTREIELPGAGDLQVSLEATMPVVSVHLNKFGQPYRDEGRDEGYH</sequence>
<dbReference type="InterPro" id="IPR008969">
    <property type="entry name" value="CarboxyPept-like_regulatory"/>
</dbReference>
<dbReference type="Proteomes" id="UP000319771">
    <property type="component" value="Unassembled WGS sequence"/>
</dbReference>
<organism evidence="2 3">
    <name type="scientific">Eiseniibacteriota bacterium</name>
    <dbReference type="NCBI Taxonomy" id="2212470"/>
    <lineage>
        <taxon>Bacteria</taxon>
        <taxon>Candidatus Eiseniibacteriota</taxon>
    </lineage>
</organism>
<name>A0A538U7K1_UNCEI</name>
<evidence type="ECO:0000313" key="3">
    <source>
        <dbReference type="Proteomes" id="UP000319771"/>
    </source>
</evidence>
<dbReference type="SUPFAM" id="SSF49464">
    <property type="entry name" value="Carboxypeptidase regulatory domain-like"/>
    <property type="match status" value="1"/>
</dbReference>
<accession>A0A538U7K1</accession>
<dbReference type="EMBL" id="VBPB01000135">
    <property type="protein sequence ID" value="TMQ71873.1"/>
    <property type="molecule type" value="Genomic_DNA"/>
</dbReference>
<evidence type="ECO:0000256" key="1">
    <source>
        <dbReference type="SAM" id="SignalP"/>
    </source>
</evidence>
<proteinExistence type="predicted"/>
<feature type="signal peptide" evidence="1">
    <location>
        <begin position="1"/>
        <end position="19"/>
    </location>
</feature>
<dbReference type="InterPro" id="IPR008972">
    <property type="entry name" value="Cupredoxin"/>
</dbReference>
<keyword evidence="1" id="KW-0732">Signal</keyword>
<protein>
    <submittedName>
        <fullName evidence="2">Methylamine utilization protein</fullName>
    </submittedName>
</protein>
<feature type="chain" id="PRO_5022142645" evidence="1">
    <location>
        <begin position="20"/>
        <end position="232"/>
    </location>
</feature>
<comment type="caution">
    <text evidence="2">The sequence shown here is derived from an EMBL/GenBank/DDBJ whole genome shotgun (WGS) entry which is preliminary data.</text>
</comment>
<dbReference type="AlphaFoldDB" id="A0A538U7K1"/>
<dbReference type="Gene3D" id="2.60.40.420">
    <property type="entry name" value="Cupredoxins - blue copper proteins"/>
    <property type="match status" value="1"/>
</dbReference>
<dbReference type="SUPFAM" id="SSF49503">
    <property type="entry name" value="Cupredoxins"/>
    <property type="match status" value="1"/>
</dbReference>
<gene>
    <name evidence="2" type="ORF">E6K81_09050</name>
</gene>
<reference evidence="2 3" key="1">
    <citation type="journal article" date="2019" name="Nat. Microbiol.">
        <title>Mediterranean grassland soil C-N compound turnover is dependent on rainfall and depth, and is mediated by genomically divergent microorganisms.</title>
        <authorList>
            <person name="Diamond S."/>
            <person name="Andeer P.F."/>
            <person name="Li Z."/>
            <person name="Crits-Christoph A."/>
            <person name="Burstein D."/>
            <person name="Anantharaman K."/>
            <person name="Lane K.R."/>
            <person name="Thomas B.C."/>
            <person name="Pan C."/>
            <person name="Northen T.R."/>
            <person name="Banfield J.F."/>
        </authorList>
    </citation>
    <scope>NUCLEOTIDE SEQUENCE [LARGE SCALE GENOMIC DNA]</scope>
    <source>
        <strain evidence="2">WS_11</strain>
    </source>
</reference>
<evidence type="ECO:0000313" key="2">
    <source>
        <dbReference type="EMBL" id="TMQ71873.1"/>
    </source>
</evidence>